<accession>A0A9Q3H224</accession>
<feature type="compositionally biased region" description="Polar residues" evidence="1">
    <location>
        <begin position="137"/>
        <end position="148"/>
    </location>
</feature>
<protein>
    <submittedName>
        <fullName evidence="2">Uncharacterized protein</fullName>
    </submittedName>
</protein>
<dbReference type="EMBL" id="AVOT02009023">
    <property type="protein sequence ID" value="MBW0487179.1"/>
    <property type="molecule type" value="Genomic_DNA"/>
</dbReference>
<reference evidence="2" key="1">
    <citation type="submission" date="2021-03" db="EMBL/GenBank/DDBJ databases">
        <title>Draft genome sequence of rust myrtle Austropuccinia psidii MF-1, a brazilian biotype.</title>
        <authorList>
            <person name="Quecine M.C."/>
            <person name="Pachon D.M.R."/>
            <person name="Bonatelli M.L."/>
            <person name="Correr F.H."/>
            <person name="Franceschini L.M."/>
            <person name="Leite T.F."/>
            <person name="Margarido G.R.A."/>
            <person name="Almeida C.A."/>
            <person name="Ferrarezi J.A."/>
            <person name="Labate C.A."/>
        </authorList>
    </citation>
    <scope>NUCLEOTIDE SEQUENCE</scope>
    <source>
        <strain evidence="2">MF-1</strain>
    </source>
</reference>
<organism evidence="2 3">
    <name type="scientific">Austropuccinia psidii MF-1</name>
    <dbReference type="NCBI Taxonomy" id="1389203"/>
    <lineage>
        <taxon>Eukaryota</taxon>
        <taxon>Fungi</taxon>
        <taxon>Dikarya</taxon>
        <taxon>Basidiomycota</taxon>
        <taxon>Pucciniomycotina</taxon>
        <taxon>Pucciniomycetes</taxon>
        <taxon>Pucciniales</taxon>
        <taxon>Sphaerophragmiaceae</taxon>
        <taxon>Austropuccinia</taxon>
    </lineage>
</organism>
<feature type="region of interest" description="Disordered" evidence="1">
    <location>
        <begin position="81"/>
        <end position="148"/>
    </location>
</feature>
<dbReference type="AlphaFoldDB" id="A0A9Q3H224"/>
<name>A0A9Q3H224_9BASI</name>
<evidence type="ECO:0000256" key="1">
    <source>
        <dbReference type="SAM" id="MobiDB-lite"/>
    </source>
</evidence>
<sequence length="148" mass="16270">MIYGLCIGHNFFLSPPTKNTISQRNQAVPTPPAKAPLEFTPSVDQLSEHLDWGPPMKGEECFRRGGMKCIRSRLFLGLLGGYPGNNQEPKGRLGEDEDEEGQKSVKEEDSMETEVEASLEGSTESPEAPNIAIDNKTIVSQSEPNLPR</sequence>
<keyword evidence="3" id="KW-1185">Reference proteome</keyword>
<dbReference type="Proteomes" id="UP000765509">
    <property type="component" value="Unassembled WGS sequence"/>
</dbReference>
<evidence type="ECO:0000313" key="3">
    <source>
        <dbReference type="Proteomes" id="UP000765509"/>
    </source>
</evidence>
<proteinExistence type="predicted"/>
<evidence type="ECO:0000313" key="2">
    <source>
        <dbReference type="EMBL" id="MBW0487179.1"/>
    </source>
</evidence>
<comment type="caution">
    <text evidence="2">The sequence shown here is derived from an EMBL/GenBank/DDBJ whole genome shotgun (WGS) entry which is preliminary data.</text>
</comment>
<gene>
    <name evidence="2" type="ORF">O181_026894</name>
</gene>